<dbReference type="InterPro" id="IPR029062">
    <property type="entry name" value="Class_I_gatase-like"/>
</dbReference>
<dbReference type="Gene3D" id="3.40.50.880">
    <property type="match status" value="1"/>
</dbReference>
<feature type="domain" description="ThuA-like" evidence="1">
    <location>
        <begin position="26"/>
        <end position="216"/>
    </location>
</feature>
<dbReference type="RefSeq" id="WP_147050334.1">
    <property type="nucleotide sequence ID" value="NZ_BKAH01000006.1"/>
</dbReference>
<name>A0A5C8HVN3_9MICO</name>
<evidence type="ECO:0000259" key="1">
    <source>
        <dbReference type="Pfam" id="PF06283"/>
    </source>
</evidence>
<dbReference type="SUPFAM" id="SSF52317">
    <property type="entry name" value="Class I glutamine amidotransferase-like"/>
    <property type="match status" value="1"/>
</dbReference>
<proteinExistence type="predicted"/>
<dbReference type="Proteomes" id="UP000321949">
    <property type="component" value="Unassembled WGS sequence"/>
</dbReference>
<evidence type="ECO:0000313" key="2">
    <source>
        <dbReference type="EMBL" id="TXK08885.1"/>
    </source>
</evidence>
<sequence>MTGAGGRMRSLIASGAGRYADPWHPFPRTTPLVSATLADAGFDVSVDDDVDRALTRLGGVDLLVLHAGAPSDDAPLPDDAAAGLAAAVARGIGILAVHIGIRCLQAHPGGPELLGGLWVDDVSWHPPLGVTPIRGGMLPGGGPIADFEVEDERYLGLQLLGERVEVAHHVHEGTSARTAWVREVGAARIAVDLLGHDERSYDSAGRRAMLAALAGWAARG</sequence>
<gene>
    <name evidence="2" type="ORF">FVP74_12425</name>
</gene>
<evidence type="ECO:0000313" key="3">
    <source>
        <dbReference type="Proteomes" id="UP000321949"/>
    </source>
</evidence>
<dbReference type="AlphaFoldDB" id="A0A5C8HVN3"/>
<dbReference type="EMBL" id="VRSX01000006">
    <property type="protein sequence ID" value="TXK08885.1"/>
    <property type="molecule type" value="Genomic_DNA"/>
</dbReference>
<dbReference type="InterPro" id="IPR029010">
    <property type="entry name" value="ThuA-like"/>
</dbReference>
<dbReference type="Pfam" id="PF06283">
    <property type="entry name" value="ThuA"/>
    <property type="match status" value="1"/>
</dbReference>
<dbReference type="OrthoDB" id="3350268at2"/>
<organism evidence="2 3">
    <name type="scientific">Microbacterium saccharophilum</name>
    <dbReference type="NCBI Taxonomy" id="1213358"/>
    <lineage>
        <taxon>Bacteria</taxon>
        <taxon>Bacillati</taxon>
        <taxon>Actinomycetota</taxon>
        <taxon>Actinomycetes</taxon>
        <taxon>Micrococcales</taxon>
        <taxon>Microbacteriaceae</taxon>
        <taxon>Microbacterium</taxon>
    </lineage>
</organism>
<accession>A0A5C8HVN3</accession>
<reference evidence="2 3" key="1">
    <citation type="submission" date="2019-08" db="EMBL/GenBank/DDBJ databases">
        <authorList>
            <person name="Dong K."/>
        </authorList>
    </citation>
    <scope>NUCLEOTIDE SEQUENCE [LARGE SCALE GENOMIC DNA]</scope>
    <source>
        <strain evidence="2 3">K-1</strain>
    </source>
</reference>
<keyword evidence="3" id="KW-1185">Reference proteome</keyword>
<protein>
    <submittedName>
        <fullName evidence="2">ThuA domain-containing protein</fullName>
    </submittedName>
</protein>
<comment type="caution">
    <text evidence="2">The sequence shown here is derived from an EMBL/GenBank/DDBJ whole genome shotgun (WGS) entry which is preliminary data.</text>
</comment>